<feature type="compositionally biased region" description="Low complexity" evidence="5">
    <location>
        <begin position="107"/>
        <end position="118"/>
    </location>
</feature>
<dbReference type="InterPro" id="IPR012890">
    <property type="entry name" value="GCFC2-like"/>
</dbReference>
<organism evidence="7 8">
    <name type="scientific">Handroanthus impetiginosus</name>
    <dbReference type="NCBI Taxonomy" id="429701"/>
    <lineage>
        <taxon>Eukaryota</taxon>
        <taxon>Viridiplantae</taxon>
        <taxon>Streptophyta</taxon>
        <taxon>Embryophyta</taxon>
        <taxon>Tracheophyta</taxon>
        <taxon>Spermatophyta</taxon>
        <taxon>Magnoliopsida</taxon>
        <taxon>eudicotyledons</taxon>
        <taxon>Gunneridae</taxon>
        <taxon>Pentapetalae</taxon>
        <taxon>asterids</taxon>
        <taxon>lamiids</taxon>
        <taxon>Lamiales</taxon>
        <taxon>Bignoniaceae</taxon>
        <taxon>Crescentiina</taxon>
        <taxon>Tabebuia alliance</taxon>
        <taxon>Handroanthus</taxon>
    </lineage>
</organism>
<feature type="domain" description="GCF C-terminal" evidence="6">
    <location>
        <begin position="647"/>
        <end position="851"/>
    </location>
</feature>
<feature type="compositionally biased region" description="Basic and acidic residues" evidence="5">
    <location>
        <begin position="571"/>
        <end position="594"/>
    </location>
</feature>
<dbReference type="GO" id="GO:0000390">
    <property type="term" value="P:spliceosomal complex disassembly"/>
    <property type="evidence" value="ECO:0007669"/>
    <property type="project" value="InterPro"/>
</dbReference>
<feature type="compositionally biased region" description="Low complexity" evidence="5">
    <location>
        <begin position="79"/>
        <end position="96"/>
    </location>
</feature>
<comment type="subcellular location">
    <subcellularLocation>
        <location evidence="1">Nucleus</location>
    </subcellularLocation>
</comment>
<dbReference type="InterPro" id="IPR022783">
    <property type="entry name" value="GCFC_dom"/>
</dbReference>
<feature type="region of interest" description="Disordered" evidence="5">
    <location>
        <begin position="1"/>
        <end position="221"/>
    </location>
</feature>
<dbReference type="Proteomes" id="UP000231279">
    <property type="component" value="Unassembled WGS sequence"/>
</dbReference>
<dbReference type="PANTHER" id="PTHR12214">
    <property type="entry name" value="GC-RICH SEQUENCE DNA-BINDING FACTOR"/>
    <property type="match status" value="1"/>
</dbReference>
<proteinExistence type="inferred from homology"/>
<comment type="caution">
    <text evidence="7">The sequence shown here is derived from an EMBL/GenBank/DDBJ whole genome shotgun (WGS) entry which is preliminary data.</text>
</comment>
<dbReference type="STRING" id="429701.A0A2G9FZC1"/>
<keyword evidence="4" id="KW-0175">Coiled coil</keyword>
<evidence type="ECO:0000256" key="2">
    <source>
        <dbReference type="ARBA" id="ARBA00010801"/>
    </source>
</evidence>
<dbReference type="Pfam" id="PF15458">
    <property type="entry name" value="NTR2"/>
    <property type="match status" value="1"/>
</dbReference>
<dbReference type="GO" id="GO:0003677">
    <property type="term" value="F:DNA binding"/>
    <property type="evidence" value="ECO:0007669"/>
    <property type="project" value="InterPro"/>
</dbReference>
<dbReference type="InterPro" id="IPR028211">
    <property type="entry name" value="Ntr2"/>
</dbReference>
<feature type="region of interest" description="Disordered" evidence="5">
    <location>
        <begin position="571"/>
        <end position="621"/>
    </location>
</feature>
<feature type="compositionally biased region" description="Low complexity" evidence="5">
    <location>
        <begin position="331"/>
        <end position="348"/>
    </location>
</feature>
<dbReference type="AlphaFoldDB" id="A0A2G9FZC1"/>
<comment type="similarity">
    <text evidence="2">Belongs to the GCF family.</text>
</comment>
<feature type="compositionally biased region" description="Polar residues" evidence="5">
    <location>
        <begin position="23"/>
        <end position="37"/>
    </location>
</feature>
<gene>
    <name evidence="7" type="ORF">CDL12_29109</name>
</gene>
<name>A0A2G9FZC1_9LAMI</name>
<accession>A0A2G9FZC1</accession>
<protein>
    <recommendedName>
        <fullName evidence="6">GCF C-terminal domain-containing protein</fullName>
    </recommendedName>
</protein>
<reference evidence="8" key="1">
    <citation type="journal article" date="2018" name="Gigascience">
        <title>Genome assembly of the Pink Ipe (Handroanthus impetiginosus, Bignoniaceae), a highly valued, ecologically keystone Neotropical timber forest tree.</title>
        <authorList>
            <person name="Silva-Junior O.B."/>
            <person name="Grattapaglia D."/>
            <person name="Novaes E."/>
            <person name="Collevatti R.G."/>
        </authorList>
    </citation>
    <scope>NUCLEOTIDE SEQUENCE [LARGE SCALE GENOMIC DNA]</scope>
    <source>
        <strain evidence="8">cv. UFG-1</strain>
    </source>
</reference>
<dbReference type="Pfam" id="PF07842">
    <property type="entry name" value="GCFC"/>
    <property type="match status" value="1"/>
</dbReference>
<evidence type="ECO:0000256" key="1">
    <source>
        <dbReference type="ARBA" id="ARBA00004123"/>
    </source>
</evidence>
<evidence type="ECO:0000256" key="3">
    <source>
        <dbReference type="ARBA" id="ARBA00023242"/>
    </source>
</evidence>
<feature type="compositionally biased region" description="Basic and acidic residues" evidence="5">
    <location>
        <begin position="185"/>
        <end position="216"/>
    </location>
</feature>
<feature type="coiled-coil region" evidence="4">
    <location>
        <begin position="479"/>
        <end position="506"/>
    </location>
</feature>
<dbReference type="EMBL" id="NKXS01008422">
    <property type="protein sequence ID" value="PIM98413.1"/>
    <property type="molecule type" value="Genomic_DNA"/>
</dbReference>
<keyword evidence="3" id="KW-0539">Nucleus</keyword>
<evidence type="ECO:0000313" key="8">
    <source>
        <dbReference type="Proteomes" id="UP000231279"/>
    </source>
</evidence>
<dbReference type="OrthoDB" id="429427at2759"/>
<dbReference type="GO" id="GO:0071008">
    <property type="term" value="C:U2-type post-mRNA release spliceosomal complex"/>
    <property type="evidence" value="ECO:0007669"/>
    <property type="project" value="InterPro"/>
</dbReference>
<keyword evidence="8" id="KW-1185">Reference proteome</keyword>
<sequence length="957" mass="106118">MNGAKSRNFRRRAGEDEDEDDNNSATTSTTKINGNPSATNKPSTTNKPKKAPSKPPTKSLLSFADDEDESPFSRPPSKPASSSSSSRFSKSSAHKLSSAKDRIDTHPPSSVPSNVQPQAGVYTKEALLELQKNTKTLAAPTRHKPKTEPEPVVVLKGLIKPVISNDEDSGTTGKSQDTNQDDMGFDQKGRDVSVERDDALSRLKDVGLGPDSREDKDEIPDQAMIEAIRAKRERLRQARAAAPDYIALDGGSNHGAAEGLSDEEPEFQGRIGFFGEKIGGRDKKGVFEDFEERAMPKDRKIEVASEDEDEEDKMWEEEQVRKGLGKRLDDGVGSQGVSSSVNGVSSVHHSGGLQPSFGYLGTGTSGMHPPVQNSGSAGSYSSIGGAGIDIFGNDVMSISQQAELAKKALNDNLRRVKESHGRTMASLAKTEENLSSSLLNVTSLENSLSAAGEKFLFMQKLREFVSVICEFLQHKAPFIEELEEQMRKLREERARAIIERRVADNDDEISEIEQAIIAARAEFQKGGSNVEKVAAAIAASQAASANAKVLKNAPVELDEFGRDVNLQKRMDITRRAEARQKRRAKADSKRKLAMENENSIQQMEGELSTDESDSESTAYESTHNQLLEVADKILSDAAEEYSQFSVVVERFEKWKKDYATSYRDAYMSLSIPAIFSPYVRLELLRWDPLHEDSDFIDMKWHSLLFNYGLPEDENEIREDAEADADANIIPELVEKLAIPILHHQLANCWDTLRTRETKYAVSAMNLIIRYVDLSSSALGELVAVLRDRLTKAVADLMIPTWSSLEMKAVPNAAQVAAYRFGTSVRLMRNICLWHKILATPVLEKIALDELLYGKILPHLHSIRSNVHDAIIRTERIIASLHGVWTGPSVTGDQSRKLQPLVDYLLLIGKTLEKKYVSSPIETETGKLVRRLKKMLVDLNEYDHARALSRTFNLKEAL</sequence>
<evidence type="ECO:0000256" key="5">
    <source>
        <dbReference type="SAM" id="MobiDB-lite"/>
    </source>
</evidence>
<feature type="region of interest" description="Disordered" evidence="5">
    <location>
        <begin position="326"/>
        <end position="348"/>
    </location>
</feature>
<evidence type="ECO:0000256" key="4">
    <source>
        <dbReference type="SAM" id="Coils"/>
    </source>
</evidence>
<dbReference type="PANTHER" id="PTHR12214:SF0">
    <property type="entry name" value="LD29489P"/>
    <property type="match status" value="1"/>
</dbReference>
<evidence type="ECO:0000313" key="7">
    <source>
        <dbReference type="EMBL" id="PIM98413.1"/>
    </source>
</evidence>
<evidence type="ECO:0000259" key="6">
    <source>
        <dbReference type="Pfam" id="PF07842"/>
    </source>
</evidence>